<dbReference type="GeneID" id="7839638"/>
<keyword evidence="4" id="KW-1185">Reference proteome</keyword>
<proteinExistence type="inferred from homology"/>
<dbReference type="InParanoid" id="I7MIL7"/>
<dbReference type="Pfam" id="PF14913">
    <property type="entry name" value="DPCD"/>
    <property type="match status" value="1"/>
</dbReference>
<dbReference type="RefSeq" id="XP_001014069.3">
    <property type="nucleotide sequence ID" value="XM_001014069.3"/>
</dbReference>
<organism evidence="3 4">
    <name type="scientific">Tetrahymena thermophila (strain SB210)</name>
    <dbReference type="NCBI Taxonomy" id="312017"/>
    <lineage>
        <taxon>Eukaryota</taxon>
        <taxon>Sar</taxon>
        <taxon>Alveolata</taxon>
        <taxon>Ciliophora</taxon>
        <taxon>Intramacronucleata</taxon>
        <taxon>Oligohymenophorea</taxon>
        <taxon>Hymenostomatida</taxon>
        <taxon>Tetrahymenina</taxon>
        <taxon>Tetrahymenidae</taxon>
        <taxon>Tetrahymena</taxon>
    </lineage>
</organism>
<dbReference type="Proteomes" id="UP000009168">
    <property type="component" value="Unassembled WGS sequence"/>
</dbReference>
<sequence length="195" mass="23202">METQKPTVTCLIIGGKRCLQYTFPDKTEMVEEYDMKSHELLMRKIKKASNFKEAKWEYEIGEAPLNPNQQEQLLKATSANPIFLRKDTDRDFQFRIRNLPYPEEVYQIEVDEEKQQLVVRTTNKKYFKRIDVPDLARYNLKLEKGKATFSYKNSTLLISYPKPDPILLRESERRKQFEKLNAKKPREGDIEFVEN</sequence>
<dbReference type="STRING" id="312017.I7MIL7"/>
<evidence type="ECO:0000313" key="4">
    <source>
        <dbReference type="Proteomes" id="UP000009168"/>
    </source>
</evidence>
<comment type="similarity">
    <text evidence="1">Belongs to the DPCD family.</text>
</comment>
<protein>
    <recommendedName>
        <fullName evidence="2">Protein DPCD</fullName>
    </recommendedName>
</protein>
<evidence type="ECO:0000256" key="2">
    <source>
        <dbReference type="ARBA" id="ARBA00020330"/>
    </source>
</evidence>
<evidence type="ECO:0000256" key="1">
    <source>
        <dbReference type="ARBA" id="ARBA00010597"/>
    </source>
</evidence>
<dbReference type="InterPro" id="IPR026224">
    <property type="entry name" value="DPCD"/>
</dbReference>
<dbReference type="PANTHER" id="PTHR31921:SF1">
    <property type="entry name" value="PROTEIN DPCD"/>
    <property type="match status" value="1"/>
</dbReference>
<evidence type="ECO:0000313" key="3">
    <source>
        <dbReference type="EMBL" id="EAR93824.3"/>
    </source>
</evidence>
<dbReference type="PRINTS" id="PR02065">
    <property type="entry name" value="PROTEINDPCD"/>
</dbReference>
<dbReference type="KEGG" id="tet:TTHERM_00401950"/>
<dbReference type="EMBL" id="GG662719">
    <property type="protein sequence ID" value="EAR93824.3"/>
    <property type="molecule type" value="Genomic_DNA"/>
</dbReference>
<accession>I7MIL7</accession>
<dbReference type="PANTHER" id="PTHR31921">
    <property type="entry name" value="PROTEIN DPCD"/>
    <property type="match status" value="1"/>
</dbReference>
<gene>
    <name evidence="3" type="ORF">TTHERM_00401950</name>
</gene>
<dbReference type="OrthoDB" id="10256139at2759"/>
<dbReference type="eggNOG" id="ENOG502QUNA">
    <property type="taxonomic scope" value="Eukaryota"/>
</dbReference>
<reference evidence="4" key="1">
    <citation type="journal article" date="2006" name="PLoS Biol.">
        <title>Macronuclear genome sequence of the ciliate Tetrahymena thermophila, a model eukaryote.</title>
        <authorList>
            <person name="Eisen J.A."/>
            <person name="Coyne R.S."/>
            <person name="Wu M."/>
            <person name="Wu D."/>
            <person name="Thiagarajan M."/>
            <person name="Wortman J.R."/>
            <person name="Badger J.H."/>
            <person name="Ren Q."/>
            <person name="Amedeo P."/>
            <person name="Jones K.M."/>
            <person name="Tallon L.J."/>
            <person name="Delcher A.L."/>
            <person name="Salzberg S.L."/>
            <person name="Silva J.C."/>
            <person name="Haas B.J."/>
            <person name="Majoros W.H."/>
            <person name="Farzad M."/>
            <person name="Carlton J.M."/>
            <person name="Smith R.K. Jr."/>
            <person name="Garg J."/>
            <person name="Pearlman R.E."/>
            <person name="Karrer K.M."/>
            <person name="Sun L."/>
            <person name="Manning G."/>
            <person name="Elde N.C."/>
            <person name="Turkewitz A.P."/>
            <person name="Asai D.J."/>
            <person name="Wilkes D.E."/>
            <person name="Wang Y."/>
            <person name="Cai H."/>
            <person name="Collins K."/>
            <person name="Stewart B.A."/>
            <person name="Lee S.R."/>
            <person name="Wilamowska K."/>
            <person name="Weinberg Z."/>
            <person name="Ruzzo W.L."/>
            <person name="Wloga D."/>
            <person name="Gaertig J."/>
            <person name="Frankel J."/>
            <person name="Tsao C.-C."/>
            <person name="Gorovsky M.A."/>
            <person name="Keeling P.J."/>
            <person name="Waller R.F."/>
            <person name="Patron N.J."/>
            <person name="Cherry J.M."/>
            <person name="Stover N.A."/>
            <person name="Krieger C.J."/>
            <person name="del Toro C."/>
            <person name="Ryder H.F."/>
            <person name="Williamson S.C."/>
            <person name="Barbeau R.A."/>
            <person name="Hamilton E.P."/>
            <person name="Orias E."/>
        </authorList>
    </citation>
    <scope>NUCLEOTIDE SEQUENCE [LARGE SCALE GENOMIC DNA]</scope>
    <source>
        <strain evidence="4">SB210</strain>
    </source>
</reference>
<dbReference type="AlphaFoldDB" id="I7MIL7"/>
<name>I7MIL7_TETTS</name>